<dbReference type="EMBL" id="JAFEKC020000011">
    <property type="protein sequence ID" value="KAK0512123.1"/>
    <property type="molecule type" value="Genomic_DNA"/>
</dbReference>
<organism evidence="2 3">
    <name type="scientific">Cladonia borealis</name>
    <dbReference type="NCBI Taxonomy" id="184061"/>
    <lineage>
        <taxon>Eukaryota</taxon>
        <taxon>Fungi</taxon>
        <taxon>Dikarya</taxon>
        <taxon>Ascomycota</taxon>
        <taxon>Pezizomycotina</taxon>
        <taxon>Lecanoromycetes</taxon>
        <taxon>OSLEUM clade</taxon>
        <taxon>Lecanoromycetidae</taxon>
        <taxon>Lecanorales</taxon>
        <taxon>Lecanorineae</taxon>
        <taxon>Cladoniaceae</taxon>
        <taxon>Cladonia</taxon>
    </lineage>
</organism>
<sequence>MASLPRTAAIRTTHGPQDARSVTEMLFTAFLMTAGTTIAALYLTSLRRQPRKLASYQVLASILIPTFPFAELLISIYRTLNTTRQQGLVYPTRYYLCAALDQRAIPETEIIPQLKQEDASETNPTGLKAVKDLDGDSVPLHHIPYDSLQCEWDLFDASWFARLAMLLMFCGHTSLPILFWIRRLQQPNARTFLDDFTVAMALSGLLIAFTSIAIMVLNTTWRAPGRYAEKFKKHCNEPTTIDLFLNLVHRAKLVEMKMSLFLCVCLQSIAFFTWPTAPPGWTFLKTNAWCLHTISPDVSQERDDLDSLMINAGVKWSKLPPRTCPSLGLSSIMVPLASCGYIIAFVAAMTPLAILLSFLLKWLLRLVRRNEGGMLSKWEEIPRSLFELLSISYLFLSYGLSTIALFDIITSRKREPWMWRDPWADKRLYDLVSMWH</sequence>
<dbReference type="AlphaFoldDB" id="A0AA39R2G1"/>
<keyword evidence="1" id="KW-0812">Transmembrane</keyword>
<name>A0AA39R2G1_9LECA</name>
<reference evidence="2" key="1">
    <citation type="submission" date="2023-03" db="EMBL/GenBank/DDBJ databases">
        <title>Complete genome of Cladonia borealis.</title>
        <authorList>
            <person name="Park H."/>
        </authorList>
    </citation>
    <scope>NUCLEOTIDE SEQUENCE</scope>
    <source>
        <strain evidence="2">ANT050790</strain>
    </source>
</reference>
<proteinExistence type="predicted"/>
<protein>
    <submittedName>
        <fullName evidence="2">Uncharacterized protein</fullName>
    </submittedName>
</protein>
<keyword evidence="1" id="KW-0472">Membrane</keyword>
<feature type="transmembrane region" description="Helical" evidence="1">
    <location>
        <begin position="259"/>
        <end position="277"/>
    </location>
</feature>
<accession>A0AA39R2G1</accession>
<evidence type="ECO:0000313" key="3">
    <source>
        <dbReference type="Proteomes" id="UP001166286"/>
    </source>
</evidence>
<evidence type="ECO:0000256" key="1">
    <source>
        <dbReference type="SAM" id="Phobius"/>
    </source>
</evidence>
<feature type="transmembrane region" description="Helical" evidence="1">
    <location>
        <begin position="55"/>
        <end position="77"/>
    </location>
</feature>
<comment type="caution">
    <text evidence="2">The sequence shown here is derived from an EMBL/GenBank/DDBJ whole genome shotgun (WGS) entry which is preliminary data.</text>
</comment>
<gene>
    <name evidence="2" type="ORF">JMJ35_005251</name>
</gene>
<feature type="transmembrane region" description="Helical" evidence="1">
    <location>
        <begin position="385"/>
        <end position="409"/>
    </location>
</feature>
<keyword evidence="3" id="KW-1185">Reference proteome</keyword>
<dbReference type="Proteomes" id="UP001166286">
    <property type="component" value="Unassembled WGS sequence"/>
</dbReference>
<keyword evidence="1" id="KW-1133">Transmembrane helix</keyword>
<feature type="transmembrane region" description="Helical" evidence="1">
    <location>
        <begin position="341"/>
        <end position="364"/>
    </location>
</feature>
<evidence type="ECO:0000313" key="2">
    <source>
        <dbReference type="EMBL" id="KAK0512123.1"/>
    </source>
</evidence>
<feature type="transmembrane region" description="Helical" evidence="1">
    <location>
        <begin position="159"/>
        <end position="181"/>
    </location>
</feature>
<feature type="transmembrane region" description="Helical" evidence="1">
    <location>
        <begin position="21"/>
        <end position="43"/>
    </location>
</feature>
<feature type="transmembrane region" description="Helical" evidence="1">
    <location>
        <begin position="196"/>
        <end position="217"/>
    </location>
</feature>